<keyword evidence="3" id="KW-1185">Reference proteome</keyword>
<feature type="chain" id="PRO_5040843469" description="Peptidase M48 domain-containing protein" evidence="1">
    <location>
        <begin position="25"/>
        <end position="365"/>
    </location>
</feature>
<dbReference type="EMBL" id="JALGBI010000003">
    <property type="protein sequence ID" value="MCJ0765517.1"/>
    <property type="molecule type" value="Genomic_DNA"/>
</dbReference>
<accession>A0A9X2ARC8</accession>
<evidence type="ECO:0008006" key="4">
    <source>
        <dbReference type="Google" id="ProtNLM"/>
    </source>
</evidence>
<dbReference type="AlphaFoldDB" id="A0A9X2ARC8"/>
<dbReference type="RefSeq" id="WP_243309009.1">
    <property type="nucleotide sequence ID" value="NZ_JALGBI010000003.1"/>
</dbReference>
<evidence type="ECO:0000313" key="2">
    <source>
        <dbReference type="EMBL" id="MCJ0765517.1"/>
    </source>
</evidence>
<sequence length="365" mass="39388">MSLTPARLRRAAAGLGLLLWAALAAGQPWQTYVKTVAPALQDQASAFAAVKRTLTELPAADAERFQQRFLAFALRDSDDTLHCNLPFDLGGAESVPGRTGALLFLCRQSLIAAGQAITTAFLIAMAAEQDQDRLARALTDALLSGAQMTVSLFEGWKDGNASGFTCTPAYRAYVHLNGLAAKDCWGLQPRTVKDFMWPRIRSLARQMNIAPEQLADNTLYFALAEETGKEVASLLFDFVVLHEAAHIMHGDVWNAALPAQAAQQELAADMAAFRVLAHRDAAESALSASLLSVFSMLHLSAVSSVWAANASFSPEMQQRIETRQQALACTLRSALRQPALPDWEQALLRQLAAGLDRAQGAVACP</sequence>
<gene>
    <name evidence="2" type="ORF">MMF98_20075</name>
</gene>
<feature type="signal peptide" evidence="1">
    <location>
        <begin position="1"/>
        <end position="24"/>
    </location>
</feature>
<evidence type="ECO:0000313" key="3">
    <source>
        <dbReference type="Proteomes" id="UP001139447"/>
    </source>
</evidence>
<keyword evidence="1" id="KW-0732">Signal</keyword>
<evidence type="ECO:0000256" key="1">
    <source>
        <dbReference type="SAM" id="SignalP"/>
    </source>
</evidence>
<name>A0A9X2ARC8_9BURK</name>
<comment type="caution">
    <text evidence="2">The sequence shown here is derived from an EMBL/GenBank/DDBJ whole genome shotgun (WGS) entry which is preliminary data.</text>
</comment>
<reference evidence="2" key="1">
    <citation type="submission" date="2022-03" db="EMBL/GenBank/DDBJ databases">
        <authorList>
            <person name="Woo C.Y."/>
        </authorList>
    </citation>
    <scope>NUCLEOTIDE SEQUENCE</scope>
    <source>
        <strain evidence="2">CYS-02</strain>
    </source>
</reference>
<proteinExistence type="predicted"/>
<protein>
    <recommendedName>
        <fullName evidence="4">Peptidase M48 domain-containing protein</fullName>
    </recommendedName>
</protein>
<dbReference type="Proteomes" id="UP001139447">
    <property type="component" value="Unassembled WGS sequence"/>
</dbReference>
<organism evidence="2 3">
    <name type="scientific">Variovorax terrae</name>
    <dbReference type="NCBI Taxonomy" id="2923278"/>
    <lineage>
        <taxon>Bacteria</taxon>
        <taxon>Pseudomonadati</taxon>
        <taxon>Pseudomonadota</taxon>
        <taxon>Betaproteobacteria</taxon>
        <taxon>Burkholderiales</taxon>
        <taxon>Comamonadaceae</taxon>
        <taxon>Variovorax</taxon>
    </lineage>
</organism>